<dbReference type="AlphaFoldDB" id="A0A3B0UL36"/>
<dbReference type="EMBL" id="UOER01000351">
    <property type="protein sequence ID" value="VAW25289.1"/>
    <property type="molecule type" value="Genomic_DNA"/>
</dbReference>
<name>A0A3B0UL36_9ZZZZ</name>
<evidence type="ECO:0000313" key="1">
    <source>
        <dbReference type="EMBL" id="VAW25289.1"/>
    </source>
</evidence>
<accession>A0A3B0UL36</accession>
<reference evidence="1" key="1">
    <citation type="submission" date="2018-06" db="EMBL/GenBank/DDBJ databases">
        <authorList>
            <person name="Zhirakovskaya E."/>
        </authorList>
    </citation>
    <scope>NUCLEOTIDE SEQUENCE</scope>
</reference>
<proteinExistence type="predicted"/>
<protein>
    <submittedName>
        <fullName evidence="1">Uncharacterized protein</fullName>
    </submittedName>
</protein>
<gene>
    <name evidence="1" type="ORF">MNBD_BACTEROID04-1996</name>
</gene>
<organism evidence="1">
    <name type="scientific">hydrothermal vent metagenome</name>
    <dbReference type="NCBI Taxonomy" id="652676"/>
    <lineage>
        <taxon>unclassified sequences</taxon>
        <taxon>metagenomes</taxon>
        <taxon>ecological metagenomes</taxon>
    </lineage>
</organism>
<sequence length="76" mass="8583">MSTMREIMQQALVFLNEETVQKTANVSVVVTHPAKQQQVFGVLFLVPKSDVYINGDEYIHPRSSSIVVYNEINENG</sequence>